<reference evidence="2 3" key="1">
    <citation type="submission" date="2020-05" db="EMBL/GenBank/DDBJ databases">
        <title>Parvularcula mediterraneae sp. nov., isolated from polypropylene straw from shallow seawater of the seashore of Laganas in Zakynthos island, Greece.</title>
        <authorList>
            <person name="Szabo I."/>
            <person name="Al-Omari J."/>
            <person name="Rado J."/>
            <person name="Szerdahelyi G.S."/>
        </authorList>
    </citation>
    <scope>NUCLEOTIDE SEQUENCE [LARGE SCALE GENOMIC DNA]</scope>
    <source>
        <strain evidence="2 3">ZS-1/3</strain>
    </source>
</reference>
<sequence length="362" mass="40145">MAHDERQPDETLTLKFKAQEDLGHVGDPIHRDISAIAIVGNNLFAACDETASIERLTLDAETGTFTDHQSFKLGDVFDLPDGEDGEMDIEGLSETGGKLWIAGSHSLKRNTPDDGDFSKLQDVAWDPNRAFLGYLPLLDDGENVEPVGRLQRLGKQELRGRHLKFKGDRGYLRKLLKDDPLLGPYMDIPCKENGFDIEGLAAQGSSVWLGLRGPVLGGHAIIVALDVKVTKKDMLKPRRQGGGPRYRLIALDLHGQGIRDLLYDEKDERLLILSGATTDLEALQSVYAVNDWPRKQDVVTKQDITPVLRLPTLRGKDHAEGIGFLERDGKRQLVVAHDAPRPDRVADEDQSLKIDLYDLPLA</sequence>
<evidence type="ECO:0000313" key="2">
    <source>
        <dbReference type="EMBL" id="NNU16549.1"/>
    </source>
</evidence>
<protein>
    <submittedName>
        <fullName evidence="2">DUF3616 domain-containing protein</fullName>
    </submittedName>
</protein>
<dbReference type="RefSeq" id="WP_173199114.1">
    <property type="nucleotide sequence ID" value="NZ_JABFCX010000003.1"/>
</dbReference>
<gene>
    <name evidence="2" type="ORF">HK107_09475</name>
</gene>
<dbReference type="Proteomes" id="UP000536835">
    <property type="component" value="Unassembled WGS sequence"/>
</dbReference>
<keyword evidence="3" id="KW-1185">Reference proteome</keyword>
<dbReference type="AlphaFoldDB" id="A0A7Y3RM51"/>
<accession>A0A7Y3RM51</accession>
<comment type="caution">
    <text evidence="2">The sequence shown here is derived from an EMBL/GenBank/DDBJ whole genome shotgun (WGS) entry which is preliminary data.</text>
</comment>
<dbReference type="InterPro" id="IPR022060">
    <property type="entry name" value="DUF3616"/>
</dbReference>
<evidence type="ECO:0000259" key="1">
    <source>
        <dbReference type="Pfam" id="PF12275"/>
    </source>
</evidence>
<dbReference type="EMBL" id="JABFCX010000003">
    <property type="protein sequence ID" value="NNU16549.1"/>
    <property type="molecule type" value="Genomic_DNA"/>
</dbReference>
<proteinExistence type="predicted"/>
<feature type="domain" description="DUF3616" evidence="1">
    <location>
        <begin position="32"/>
        <end position="350"/>
    </location>
</feature>
<evidence type="ECO:0000313" key="3">
    <source>
        <dbReference type="Proteomes" id="UP000536835"/>
    </source>
</evidence>
<dbReference type="Pfam" id="PF12275">
    <property type="entry name" value="DUF3616"/>
    <property type="match status" value="1"/>
</dbReference>
<organism evidence="2 3">
    <name type="scientific">Parvularcula mediterranea</name>
    <dbReference type="NCBI Taxonomy" id="2732508"/>
    <lineage>
        <taxon>Bacteria</taxon>
        <taxon>Pseudomonadati</taxon>
        <taxon>Pseudomonadota</taxon>
        <taxon>Alphaproteobacteria</taxon>
        <taxon>Parvularculales</taxon>
        <taxon>Parvularculaceae</taxon>
        <taxon>Parvularcula</taxon>
    </lineage>
</organism>
<name>A0A7Y3RM51_9PROT</name>